<evidence type="ECO:0000259" key="15">
    <source>
        <dbReference type="PROSITE" id="PS50929"/>
    </source>
</evidence>
<keyword evidence="5 12" id="KW-0812">Transmembrane</keyword>
<feature type="chain" id="PRO_5034365247" evidence="13">
    <location>
        <begin position="24"/>
        <end position="1546"/>
    </location>
</feature>
<feature type="transmembrane region" description="Helical" evidence="12">
    <location>
        <begin position="198"/>
        <end position="215"/>
    </location>
</feature>
<name>A0A8H5R270_9HYPO</name>
<keyword evidence="8" id="KW-0521">NADP</keyword>
<dbReference type="PROSITE" id="PS00211">
    <property type="entry name" value="ABC_TRANSPORTER_1"/>
    <property type="match status" value="1"/>
</dbReference>
<feature type="transmembrane region" description="Helical" evidence="12">
    <location>
        <begin position="414"/>
        <end position="439"/>
    </location>
</feature>
<evidence type="ECO:0000256" key="2">
    <source>
        <dbReference type="ARBA" id="ARBA00009726"/>
    </source>
</evidence>
<protein>
    <submittedName>
        <fullName evidence="16">ABC transporter integral membrane type 1</fullName>
    </submittedName>
</protein>
<feature type="domain" description="ABC transporter" evidence="14">
    <location>
        <begin position="1092"/>
        <end position="1323"/>
    </location>
</feature>
<dbReference type="Pfam" id="PF00106">
    <property type="entry name" value="adh_short"/>
    <property type="match status" value="1"/>
</dbReference>
<dbReference type="OrthoDB" id="6500128at2759"/>
<proteinExistence type="inferred from homology"/>
<feature type="transmembrane region" description="Helical" evidence="12">
    <location>
        <begin position="459"/>
        <end position="481"/>
    </location>
</feature>
<dbReference type="GO" id="GO:0005524">
    <property type="term" value="F:ATP binding"/>
    <property type="evidence" value="ECO:0007669"/>
    <property type="project" value="UniProtKB-KW"/>
</dbReference>
<dbReference type="Pfam" id="PF00005">
    <property type="entry name" value="ABC_tran"/>
    <property type="match status" value="2"/>
</dbReference>
<feature type="transmembrane region" description="Helical" evidence="12">
    <location>
        <begin position="331"/>
        <end position="353"/>
    </location>
</feature>
<keyword evidence="11" id="KW-0325">Glycoprotein</keyword>
<dbReference type="SUPFAM" id="SSF52540">
    <property type="entry name" value="P-loop containing nucleoside triphosphate hydrolases"/>
    <property type="match status" value="2"/>
</dbReference>
<keyword evidence="10 12" id="KW-0472">Membrane</keyword>
<evidence type="ECO:0000259" key="14">
    <source>
        <dbReference type="PROSITE" id="PS50893"/>
    </source>
</evidence>
<feature type="transmembrane region" description="Helical" evidence="12">
    <location>
        <begin position="785"/>
        <end position="812"/>
    </location>
</feature>
<feature type="transmembrane region" description="Helical" evidence="12">
    <location>
        <begin position="235"/>
        <end position="255"/>
    </location>
</feature>
<dbReference type="InterPro" id="IPR017871">
    <property type="entry name" value="ABC_transporter-like_CS"/>
</dbReference>
<dbReference type="FunFam" id="3.40.50.300:FF:002145">
    <property type="entry name" value="ABC transporter (MsbA subfamily)"/>
    <property type="match status" value="1"/>
</dbReference>
<dbReference type="Gene3D" id="1.20.1560.10">
    <property type="entry name" value="ABC transporter type 1, transmembrane domain"/>
    <property type="match status" value="2"/>
</dbReference>
<evidence type="ECO:0000256" key="4">
    <source>
        <dbReference type="ARBA" id="ARBA00022475"/>
    </source>
</evidence>
<dbReference type="InterPro" id="IPR044746">
    <property type="entry name" value="ABCC_6TM_D1"/>
</dbReference>
<accession>A0A8H5R270</accession>
<keyword evidence="13" id="KW-0732">Signal</keyword>
<feature type="domain" description="ABC transmembrane type-1" evidence="15">
    <location>
        <begin position="206"/>
        <end position="476"/>
    </location>
</feature>
<evidence type="ECO:0000256" key="5">
    <source>
        <dbReference type="ARBA" id="ARBA00022692"/>
    </source>
</evidence>
<dbReference type="CDD" id="cd18579">
    <property type="entry name" value="ABC_6TM_ABCC_D1"/>
    <property type="match status" value="1"/>
</dbReference>
<keyword evidence="9 12" id="KW-1133">Transmembrane helix</keyword>
<evidence type="ECO:0000256" key="9">
    <source>
        <dbReference type="ARBA" id="ARBA00022989"/>
    </source>
</evidence>
<dbReference type="CDD" id="cd18580">
    <property type="entry name" value="ABC_6TM_ABCC_D2"/>
    <property type="match status" value="1"/>
</dbReference>
<keyword evidence="7" id="KW-0067">ATP-binding</keyword>
<dbReference type="EMBL" id="JAAQRI010000208">
    <property type="protein sequence ID" value="KAF5627595.1"/>
    <property type="molecule type" value="Genomic_DNA"/>
</dbReference>
<dbReference type="InterPro" id="IPR036640">
    <property type="entry name" value="ABC1_TM_sf"/>
</dbReference>
<dbReference type="GO" id="GO:0005886">
    <property type="term" value="C:plasma membrane"/>
    <property type="evidence" value="ECO:0007669"/>
    <property type="project" value="UniProtKB-SubCell"/>
</dbReference>
<dbReference type="SUPFAM" id="SSF90123">
    <property type="entry name" value="ABC transporter transmembrane region"/>
    <property type="match status" value="2"/>
</dbReference>
<feature type="transmembrane region" description="Helical" evidence="12">
    <location>
        <begin position="997"/>
        <end position="1016"/>
    </location>
</feature>
<dbReference type="InterPro" id="IPR050173">
    <property type="entry name" value="ABC_transporter_C-like"/>
</dbReference>
<evidence type="ECO:0000256" key="3">
    <source>
        <dbReference type="ARBA" id="ARBA00022448"/>
    </source>
</evidence>
<keyword evidence="17" id="KW-1185">Reference proteome</keyword>
<evidence type="ECO:0000256" key="7">
    <source>
        <dbReference type="ARBA" id="ARBA00022840"/>
    </source>
</evidence>
<comment type="subcellular location">
    <subcellularLocation>
        <location evidence="1">Cell membrane</location>
        <topology evidence="1">Multi-pass membrane protein</topology>
    </subcellularLocation>
</comment>
<dbReference type="FunFam" id="1.20.1560.10:FF:000066">
    <property type="entry name" value="ABC multidrug transporter (Eurofung)"/>
    <property type="match status" value="1"/>
</dbReference>
<keyword evidence="6" id="KW-0547">Nucleotide-binding</keyword>
<evidence type="ECO:0000256" key="10">
    <source>
        <dbReference type="ARBA" id="ARBA00023136"/>
    </source>
</evidence>
<evidence type="ECO:0000256" key="1">
    <source>
        <dbReference type="ARBA" id="ARBA00004651"/>
    </source>
</evidence>
<dbReference type="InterPro" id="IPR003439">
    <property type="entry name" value="ABC_transporter-like_ATP-bd"/>
</dbReference>
<feature type="transmembrane region" description="Helical" evidence="12">
    <location>
        <begin position="840"/>
        <end position="865"/>
    </location>
</feature>
<dbReference type="InterPro" id="IPR011527">
    <property type="entry name" value="ABC1_TM_dom"/>
</dbReference>
<reference evidence="16 17" key="1">
    <citation type="submission" date="2020-05" db="EMBL/GenBank/DDBJ databases">
        <title>Identification and distribution of gene clusters putatively required for synthesis of sphingolipid metabolism inhibitors in phylogenetically diverse species of the filamentous fungus Fusarium.</title>
        <authorList>
            <person name="Kim H.-S."/>
            <person name="Busman M."/>
            <person name="Brown D.W."/>
            <person name="Divon H."/>
            <person name="Uhlig S."/>
            <person name="Proctor R.H."/>
        </authorList>
    </citation>
    <scope>NUCLEOTIDE SEQUENCE [LARGE SCALE GENOMIC DNA]</scope>
    <source>
        <strain evidence="16 17">NRRL 66243</strain>
    </source>
</reference>
<dbReference type="PROSITE" id="PS50929">
    <property type="entry name" value="ABC_TM1F"/>
    <property type="match status" value="2"/>
</dbReference>
<dbReference type="InterPro" id="IPR036291">
    <property type="entry name" value="NAD(P)-bd_dom_sf"/>
</dbReference>
<evidence type="ECO:0000256" key="6">
    <source>
        <dbReference type="ARBA" id="ARBA00022741"/>
    </source>
</evidence>
<dbReference type="Gene3D" id="3.40.50.720">
    <property type="entry name" value="NAD(P)-binding Rossmann-like Domain"/>
    <property type="match status" value="1"/>
</dbReference>
<dbReference type="SUPFAM" id="SSF51735">
    <property type="entry name" value="NAD(P)-binding Rossmann-fold domains"/>
    <property type="match status" value="1"/>
</dbReference>
<evidence type="ECO:0000256" key="13">
    <source>
        <dbReference type="SAM" id="SignalP"/>
    </source>
</evidence>
<evidence type="ECO:0000313" key="16">
    <source>
        <dbReference type="EMBL" id="KAF5627595.1"/>
    </source>
</evidence>
<evidence type="ECO:0000256" key="11">
    <source>
        <dbReference type="ARBA" id="ARBA00023180"/>
    </source>
</evidence>
<dbReference type="InterPro" id="IPR020904">
    <property type="entry name" value="Sc_DH/Rdtase_CS"/>
</dbReference>
<dbReference type="SMART" id="SM00382">
    <property type="entry name" value="AAA"/>
    <property type="match status" value="2"/>
</dbReference>
<evidence type="ECO:0000256" key="8">
    <source>
        <dbReference type="ARBA" id="ARBA00022857"/>
    </source>
</evidence>
<evidence type="ECO:0000313" key="17">
    <source>
        <dbReference type="Proteomes" id="UP000530670"/>
    </source>
</evidence>
<dbReference type="PROSITE" id="PS50893">
    <property type="entry name" value="ABC_TRANSPORTER_2"/>
    <property type="match status" value="2"/>
</dbReference>
<feature type="transmembrane region" description="Helical" evidence="12">
    <location>
        <begin position="262"/>
        <end position="281"/>
    </location>
</feature>
<dbReference type="PANTHER" id="PTHR24223:SF399">
    <property type="entry name" value="ABC TRANSPORTER ATNG"/>
    <property type="match status" value="1"/>
</dbReference>
<feature type="domain" description="ABC transporter" evidence="14">
    <location>
        <begin position="515"/>
        <end position="741"/>
    </location>
</feature>
<dbReference type="GeneID" id="59308360"/>
<sequence length="1546" mass="170331">MLALSQLALLILWAVQRLRPSRAALPAGGIELVATLVLGLVSHAEHFKTLRPSTLICLYLPLTILLDISRVRTLWLLQLRLPLAPMLTVCLCAKVVWLILEARQKHRIVLDSYCDVTEEEVAGILSRSVFGWLLPSLVSGSRKDILPKDLICLDAELRASQVHDAFQRQWRCCPDPQQPHILAWCLLQAFKWQLLRAVLPRLGLLAFTLLQPVIIERLVEYVGLSDEPNHRARGLGLVGAVALVYGGIAIFTTVYYHSMYRFVAMVRGALICATYQAALASRLSTSDDSSPTLTLISADVDTTIFGLLETHEIWASFVQIGLVMWLLARQVHWGSTAPLVLSLSCVLASLLLFSRLGQKQKRWNESIQVRLGATADMLAHIREIKFLGLTGFFNNHIQGLRAKELETSQKLRRLLVGIVVISRITMTLAPVITFIIYAAPSNGSLLPARAFSSLTMIGLLSEPINLLVQAAPGFAGSLGCLDRIQKFMTSSHPESVVSGPSSSETIQLKDPELSLHMHKASFGWKAGHPVLRELSIRIPPRWSVAITGPVACGKSTLLKGILGETPWSSGSIDTYGRSIGYCDQNPWMLNATVRENICGEALPDLARYKRVLHACDLEEDLASLPEGEQTVVGSNAIKLSHGQKQRISLARTLMQKTDLVLVDDVLSGLDEQTKAKVLRQVFGPHGLLKEDGTALLLVTTDTRLLHLFDHVVFLTGLGTIDLQRPVKETEGDVIMHAKQQEQRENKQVPPPAGAVYGHEKIQEETEETALAMPLRTSRKRGDWTLYSYYAAAAGWFNTLVYLVLVAILGVLYNFSTIWLSWWSSANATGSNTSVAERLSVYASLGVLTLLLVGLASCAPLSFFSATDIGVLMNHFSEDMQLFDMSLPLAALNTTAFAAISIVQLVVICVSAHWLAATIPACLLTIYLIQRLYLRTSRQVRLLDIELRAPLYRQFLESMRGLVTIRCFNWQESFTNKHHVLLDDSQRAVYMLFCIQRWLALVLDLLVAGMAILLAVFTVTLTNSMSAGAVGLAISNITTFNSNLAAVVQAWTKLETSLGALVRTRTFMQQTPVEVGTGDRITLPPNWPQKGGIHIEDLVASYSPSSPVTLKKISLRIEPGQKVGICGRTGSGKSSLIFSLYRGLHIHSGRILIDDIDLATVPPEEIRMRLSTITQNPLLIRGSARFNLDFTGAQTDMELLDVCRRVGLDEYLLANGGLDAEMSSLTLSPGQTQLFCLARALLQPKQILILDEVTSNVDHETDLRMRDLIDQEFRGCTIIAIAHRLDFIANYDRVAVLDDGELVEWGSPQTVLTERSLFARIGHAICCRLLSNPTCNVFAVARSPEPLQKLQSAHPDRMQYLCGDLADPAFGTVVVRRCLAAFGHINGVAVNHAIIEPVGVAGEIEVSDWMAAFNVNFFGSVALINAALPALRESHGRVIITQSHSMHRYYRGWGPYGASKAALHHYAGTLALEEPLINVLEIVPGMVDTDMSTRVRERYGPAMDAEDHQSLVTLYETAQMVKPEQPGAVIAELALRAPATLRGKFLE</sequence>
<feature type="transmembrane region" description="Helical" evidence="12">
    <location>
        <begin position="83"/>
        <end position="100"/>
    </location>
</feature>
<dbReference type="Proteomes" id="UP000530670">
    <property type="component" value="Unassembled WGS sequence"/>
</dbReference>
<dbReference type="InterPro" id="IPR044726">
    <property type="entry name" value="ABCC_6TM_D2"/>
</dbReference>
<dbReference type="PANTHER" id="PTHR24223">
    <property type="entry name" value="ATP-BINDING CASSETTE SUB-FAMILY C"/>
    <property type="match status" value="1"/>
</dbReference>
<dbReference type="PROSITE" id="PS00061">
    <property type="entry name" value="ADH_SHORT"/>
    <property type="match status" value="1"/>
</dbReference>
<keyword evidence="3" id="KW-0813">Transport</keyword>
<evidence type="ECO:0000256" key="12">
    <source>
        <dbReference type="SAM" id="Phobius"/>
    </source>
</evidence>
<feature type="domain" description="ABC transmembrane type-1" evidence="15">
    <location>
        <begin position="858"/>
        <end position="1055"/>
    </location>
</feature>
<dbReference type="RefSeq" id="XP_037203732.1">
    <property type="nucleotide sequence ID" value="XM_037356090.1"/>
</dbReference>
<feature type="signal peptide" evidence="13">
    <location>
        <begin position="1"/>
        <end position="23"/>
    </location>
</feature>
<feature type="transmembrane region" description="Helical" evidence="12">
    <location>
        <begin position="886"/>
        <end position="907"/>
    </location>
</feature>
<dbReference type="GO" id="GO:0016887">
    <property type="term" value="F:ATP hydrolysis activity"/>
    <property type="evidence" value="ECO:0007669"/>
    <property type="project" value="InterPro"/>
</dbReference>
<feature type="transmembrane region" description="Helical" evidence="12">
    <location>
        <begin position="913"/>
        <end position="933"/>
    </location>
</feature>
<dbReference type="InterPro" id="IPR002347">
    <property type="entry name" value="SDR_fam"/>
</dbReference>
<dbReference type="CDD" id="cd03244">
    <property type="entry name" value="ABCC_MRP_domain2"/>
    <property type="match status" value="1"/>
</dbReference>
<gene>
    <name evidence="16" type="ORF">FTJAE_9195</name>
</gene>
<comment type="caution">
    <text evidence="16">The sequence shown here is derived from an EMBL/GenBank/DDBJ whole genome shotgun (WGS) entry which is preliminary data.</text>
</comment>
<dbReference type="GO" id="GO:0140359">
    <property type="term" value="F:ABC-type transporter activity"/>
    <property type="evidence" value="ECO:0007669"/>
    <property type="project" value="InterPro"/>
</dbReference>
<dbReference type="Gene3D" id="3.40.50.300">
    <property type="entry name" value="P-loop containing nucleotide triphosphate hydrolases"/>
    <property type="match status" value="2"/>
</dbReference>
<dbReference type="Pfam" id="PF00664">
    <property type="entry name" value="ABC_membrane"/>
    <property type="match status" value="2"/>
</dbReference>
<dbReference type="FunFam" id="1.20.1560.10:FF:000055">
    <property type="entry name" value="ABC multidrug transporter (Eurofung)"/>
    <property type="match status" value="1"/>
</dbReference>
<keyword evidence="4" id="KW-1003">Cell membrane</keyword>
<dbReference type="InterPro" id="IPR027417">
    <property type="entry name" value="P-loop_NTPase"/>
</dbReference>
<dbReference type="InterPro" id="IPR003593">
    <property type="entry name" value="AAA+_ATPase"/>
</dbReference>
<organism evidence="16 17">
    <name type="scientific">Fusarium tjaetaba</name>
    <dbReference type="NCBI Taxonomy" id="1567544"/>
    <lineage>
        <taxon>Eukaryota</taxon>
        <taxon>Fungi</taxon>
        <taxon>Dikarya</taxon>
        <taxon>Ascomycota</taxon>
        <taxon>Pezizomycotina</taxon>
        <taxon>Sordariomycetes</taxon>
        <taxon>Hypocreomycetidae</taxon>
        <taxon>Hypocreales</taxon>
        <taxon>Nectriaceae</taxon>
        <taxon>Fusarium</taxon>
        <taxon>Fusarium fujikuroi species complex</taxon>
    </lineage>
</organism>
<comment type="similarity">
    <text evidence="2">Belongs to the ABC transporter superfamily. ABCC family. Conjugate transporter (TC 3.A.1.208) subfamily.</text>
</comment>